<evidence type="ECO:0000313" key="2">
    <source>
        <dbReference type="EMBL" id="EIE21816.1"/>
    </source>
</evidence>
<dbReference type="RefSeq" id="XP_005646360.1">
    <property type="nucleotide sequence ID" value="XM_005646303.1"/>
</dbReference>
<dbReference type="InterPro" id="IPR029063">
    <property type="entry name" value="SAM-dependent_MTases_sf"/>
</dbReference>
<name>I0YTU7_COCSC</name>
<keyword evidence="1" id="KW-0732">Signal</keyword>
<comment type="caution">
    <text evidence="2">The sequence shown here is derived from an EMBL/GenBank/DDBJ whole genome shotgun (WGS) entry which is preliminary data.</text>
</comment>
<dbReference type="KEGG" id="csl:COCSUDRAFT_56266"/>
<proteinExistence type="predicted"/>
<dbReference type="OrthoDB" id="419048at2759"/>
<dbReference type="Proteomes" id="UP000007264">
    <property type="component" value="Unassembled WGS sequence"/>
</dbReference>
<sequence>MASAMRPNNRVVFAVLLLFVSHTLGAAAARSSLVRGVKMAGQIHQVHKKRQSLPNDQEVTFPELEPAFDELDEVVKKFGTLPGWGGGDQARWSSIAGFPEQVDFYARTATHPGVRTVCEVGFNAGYSTAVWLAANPLLKVISFDLIMLGNYGPSCAESLLKRFPGRLEVHWGDSSVLLPQFVANHTAAGIYQGPTCDLVHIDGNHGVGGVRGDFHKMYPMMTCGSNILMDDVFDDEESGPTQLWSELKAQGVVEEVDSFFTSSLKHIRTAGPNRGHNKGFVIGRLKCTETKPGMPA</sequence>
<dbReference type="AlphaFoldDB" id="I0YTU7"/>
<reference evidence="2 3" key="1">
    <citation type="journal article" date="2012" name="Genome Biol.">
        <title>The genome of the polar eukaryotic microalga coccomyxa subellipsoidea reveals traits of cold adaptation.</title>
        <authorList>
            <person name="Blanc G."/>
            <person name="Agarkova I."/>
            <person name="Grimwood J."/>
            <person name="Kuo A."/>
            <person name="Brueggeman A."/>
            <person name="Dunigan D."/>
            <person name="Gurnon J."/>
            <person name="Ladunga I."/>
            <person name="Lindquist E."/>
            <person name="Lucas S."/>
            <person name="Pangilinan J."/>
            <person name="Proschold T."/>
            <person name="Salamov A."/>
            <person name="Schmutz J."/>
            <person name="Weeks D."/>
            <person name="Yamada T."/>
            <person name="Claverie J.M."/>
            <person name="Grigoriev I."/>
            <person name="Van Etten J."/>
            <person name="Lomsadze A."/>
            <person name="Borodovsky M."/>
        </authorList>
    </citation>
    <scope>NUCLEOTIDE SEQUENCE [LARGE SCALE GENOMIC DNA]</scope>
    <source>
        <strain evidence="2 3">C-169</strain>
    </source>
</reference>
<accession>I0YTU7</accession>
<dbReference type="EMBL" id="AGSI01000011">
    <property type="protein sequence ID" value="EIE21816.1"/>
    <property type="molecule type" value="Genomic_DNA"/>
</dbReference>
<protein>
    <recommendedName>
        <fullName evidence="4">S-adenosyl-L-methionine-dependent methyltransferase</fullName>
    </recommendedName>
</protein>
<dbReference type="Pfam" id="PF13578">
    <property type="entry name" value="Methyltransf_24"/>
    <property type="match status" value="1"/>
</dbReference>
<organism evidence="2 3">
    <name type="scientific">Coccomyxa subellipsoidea (strain C-169)</name>
    <name type="common">Green microalga</name>
    <dbReference type="NCBI Taxonomy" id="574566"/>
    <lineage>
        <taxon>Eukaryota</taxon>
        <taxon>Viridiplantae</taxon>
        <taxon>Chlorophyta</taxon>
        <taxon>core chlorophytes</taxon>
        <taxon>Trebouxiophyceae</taxon>
        <taxon>Trebouxiophyceae incertae sedis</taxon>
        <taxon>Coccomyxaceae</taxon>
        <taxon>Coccomyxa</taxon>
        <taxon>Coccomyxa subellipsoidea</taxon>
    </lineage>
</organism>
<gene>
    <name evidence="2" type="ORF">COCSUDRAFT_56266</name>
</gene>
<evidence type="ECO:0000256" key="1">
    <source>
        <dbReference type="SAM" id="SignalP"/>
    </source>
</evidence>
<dbReference type="eggNOG" id="ENOG502SGBA">
    <property type="taxonomic scope" value="Eukaryota"/>
</dbReference>
<evidence type="ECO:0008006" key="4">
    <source>
        <dbReference type="Google" id="ProtNLM"/>
    </source>
</evidence>
<feature type="chain" id="PRO_5003636647" description="S-adenosyl-L-methionine-dependent methyltransferase" evidence="1">
    <location>
        <begin position="29"/>
        <end position="296"/>
    </location>
</feature>
<evidence type="ECO:0000313" key="3">
    <source>
        <dbReference type="Proteomes" id="UP000007264"/>
    </source>
</evidence>
<feature type="signal peptide" evidence="1">
    <location>
        <begin position="1"/>
        <end position="28"/>
    </location>
</feature>
<dbReference type="GeneID" id="17039801"/>
<keyword evidence="3" id="KW-1185">Reference proteome</keyword>
<dbReference type="Gene3D" id="3.40.50.150">
    <property type="entry name" value="Vaccinia Virus protein VP39"/>
    <property type="match status" value="1"/>
</dbReference>
<dbReference type="SUPFAM" id="SSF53335">
    <property type="entry name" value="S-adenosyl-L-methionine-dependent methyltransferases"/>
    <property type="match status" value="1"/>
</dbReference>